<evidence type="ECO:0000313" key="16">
    <source>
        <dbReference type="EMBL" id="CAF0828212.1"/>
    </source>
</evidence>
<dbReference type="InterPro" id="IPR011249">
    <property type="entry name" value="Metalloenz_LuxS/M16"/>
</dbReference>
<feature type="domain" description="Peptidase M16 N-terminal" evidence="12">
    <location>
        <begin position="44"/>
        <end position="180"/>
    </location>
</feature>
<dbReference type="GO" id="GO:0046872">
    <property type="term" value="F:metal ion binding"/>
    <property type="evidence" value="ECO:0007669"/>
    <property type="project" value="UniProtKB-KW"/>
</dbReference>
<evidence type="ECO:0000256" key="6">
    <source>
        <dbReference type="ARBA" id="ARBA00023049"/>
    </source>
</evidence>
<dbReference type="PANTHER" id="PTHR43690:SF18">
    <property type="entry name" value="INSULIN-DEGRADING ENZYME-RELATED"/>
    <property type="match status" value="1"/>
</dbReference>
<evidence type="ECO:0000256" key="4">
    <source>
        <dbReference type="ARBA" id="ARBA00022801"/>
    </source>
</evidence>
<evidence type="ECO:0000259" key="13">
    <source>
        <dbReference type="Pfam" id="PF05193"/>
    </source>
</evidence>
<feature type="domain" description="Peptidase M16 C-terminal" evidence="13">
    <location>
        <begin position="207"/>
        <end position="385"/>
    </location>
</feature>
<keyword evidence="4" id="KW-0378">Hydrolase</keyword>
<keyword evidence="5" id="KW-0862">Zinc</keyword>
<dbReference type="Pfam" id="PF05193">
    <property type="entry name" value="Peptidase_M16_C"/>
    <property type="match status" value="2"/>
</dbReference>
<comment type="similarity">
    <text evidence="1">Belongs to the peptidase M16 family.</text>
</comment>
<feature type="domain" description="Peptidase M16 C-terminal" evidence="13">
    <location>
        <begin position="678"/>
        <end position="853"/>
    </location>
</feature>
<dbReference type="Gene3D" id="3.30.830.10">
    <property type="entry name" value="Metalloenzyme, LuxS/M16 peptidase-like"/>
    <property type="match status" value="6"/>
</dbReference>
<dbReference type="InterPro" id="IPR050626">
    <property type="entry name" value="Peptidase_M16"/>
</dbReference>
<organism evidence="16 17">
    <name type="scientific">Adineta steineri</name>
    <dbReference type="NCBI Taxonomy" id="433720"/>
    <lineage>
        <taxon>Eukaryota</taxon>
        <taxon>Metazoa</taxon>
        <taxon>Spiralia</taxon>
        <taxon>Gnathifera</taxon>
        <taxon>Rotifera</taxon>
        <taxon>Eurotatoria</taxon>
        <taxon>Bdelloidea</taxon>
        <taxon>Adinetida</taxon>
        <taxon>Adinetidae</taxon>
        <taxon>Adineta</taxon>
    </lineage>
</organism>
<gene>
    <name evidence="16" type="ORF">IZO911_LOCUS8385</name>
</gene>
<keyword evidence="3" id="KW-0479">Metal-binding</keyword>
<dbReference type="InterPro" id="IPR032632">
    <property type="entry name" value="Peptidase_M16_M"/>
</dbReference>
<evidence type="ECO:0000256" key="11">
    <source>
        <dbReference type="ARBA" id="ARBA00080349"/>
    </source>
</evidence>
<evidence type="ECO:0000259" key="14">
    <source>
        <dbReference type="Pfam" id="PF16187"/>
    </source>
</evidence>
<comment type="caution">
    <text evidence="16">The sequence shown here is derived from an EMBL/GenBank/DDBJ whole genome shotgun (WGS) entry which is preliminary data.</text>
</comment>
<evidence type="ECO:0000256" key="1">
    <source>
        <dbReference type="ARBA" id="ARBA00007261"/>
    </source>
</evidence>
<feature type="domain" description="Coenzyme PQQ synthesis protein F-like C-terminal lobe" evidence="15">
    <location>
        <begin position="1250"/>
        <end position="1348"/>
    </location>
</feature>
<dbReference type="InterPro" id="IPR001431">
    <property type="entry name" value="Pept_M16_Zn_BS"/>
</dbReference>
<dbReference type="InterPro" id="IPR007863">
    <property type="entry name" value="Peptidase_M16_C"/>
</dbReference>
<dbReference type="GO" id="GO:0005739">
    <property type="term" value="C:mitochondrion"/>
    <property type="evidence" value="ECO:0007669"/>
    <property type="project" value="TreeGrafter"/>
</dbReference>
<evidence type="ECO:0000256" key="8">
    <source>
        <dbReference type="ARBA" id="ARBA00066874"/>
    </source>
</evidence>
<dbReference type="FunFam" id="3.30.830.10:FF:000004">
    <property type="entry name" value="Putative insulin-degrading enzyme"/>
    <property type="match status" value="1"/>
</dbReference>
<evidence type="ECO:0000256" key="5">
    <source>
        <dbReference type="ARBA" id="ARBA00022833"/>
    </source>
</evidence>
<dbReference type="EMBL" id="CAJNOE010000056">
    <property type="protein sequence ID" value="CAF0828212.1"/>
    <property type="molecule type" value="Genomic_DNA"/>
</dbReference>
<dbReference type="FunFam" id="3.30.830.10:FF:000003">
    <property type="entry name" value="Insulin-degrading enzyme"/>
    <property type="match status" value="2"/>
</dbReference>
<feature type="domain" description="Peptidase M16 middle/third" evidence="14">
    <location>
        <begin position="391"/>
        <end position="674"/>
    </location>
</feature>
<proteinExistence type="inferred from homology"/>
<dbReference type="Proteomes" id="UP000663860">
    <property type="component" value="Unassembled WGS sequence"/>
</dbReference>
<evidence type="ECO:0000256" key="10">
    <source>
        <dbReference type="ARBA" id="ARBA00074992"/>
    </source>
</evidence>
<dbReference type="InterPro" id="IPR054734">
    <property type="entry name" value="PqqF-like_C_4"/>
</dbReference>
<dbReference type="FunFam" id="3.30.830.10:FF:000005">
    <property type="entry name" value="nardilysin isoform X1"/>
    <property type="match status" value="2"/>
</dbReference>
<evidence type="ECO:0000259" key="12">
    <source>
        <dbReference type="Pfam" id="PF00675"/>
    </source>
</evidence>
<reference evidence="16" key="1">
    <citation type="submission" date="2021-02" db="EMBL/GenBank/DDBJ databases">
        <authorList>
            <person name="Nowell W R."/>
        </authorList>
    </citation>
    <scope>NUCLEOTIDE SEQUENCE</scope>
</reference>
<dbReference type="Pfam" id="PF22456">
    <property type="entry name" value="PqqF-like_C_4"/>
    <property type="match status" value="1"/>
</dbReference>
<evidence type="ECO:0000259" key="15">
    <source>
        <dbReference type="Pfam" id="PF22456"/>
    </source>
</evidence>
<dbReference type="PANTHER" id="PTHR43690">
    <property type="entry name" value="NARDILYSIN"/>
    <property type="match status" value="1"/>
</dbReference>
<dbReference type="GO" id="GO:0043171">
    <property type="term" value="P:peptide catabolic process"/>
    <property type="evidence" value="ECO:0007669"/>
    <property type="project" value="TreeGrafter"/>
</dbReference>
<comment type="catalytic activity">
    <reaction evidence="7">
        <text>Degradation of insulin, glucagon and other polypeptides. No action on proteins.</text>
        <dbReference type="EC" id="3.4.24.56"/>
    </reaction>
</comment>
<evidence type="ECO:0000313" key="17">
    <source>
        <dbReference type="Proteomes" id="UP000663860"/>
    </source>
</evidence>
<dbReference type="GO" id="GO:0051603">
    <property type="term" value="P:proteolysis involved in protein catabolic process"/>
    <property type="evidence" value="ECO:0007669"/>
    <property type="project" value="TreeGrafter"/>
</dbReference>
<protein>
    <recommendedName>
        <fullName evidence="9">Insulin-degrading enzyme</fullName>
        <ecNumber evidence="8">3.4.24.56</ecNumber>
    </recommendedName>
    <alternativeName>
        <fullName evidence="11">Insulin protease</fullName>
    </alternativeName>
    <alternativeName>
        <fullName evidence="10">Insulysin</fullName>
    </alternativeName>
</protein>
<dbReference type="SUPFAM" id="SSF63411">
    <property type="entry name" value="LuxS/MPP-like metallohydrolase"/>
    <property type="match status" value="6"/>
</dbReference>
<evidence type="ECO:0000256" key="2">
    <source>
        <dbReference type="ARBA" id="ARBA00022670"/>
    </source>
</evidence>
<dbReference type="EC" id="3.4.24.56" evidence="8"/>
<dbReference type="GO" id="GO:0004222">
    <property type="term" value="F:metalloendopeptidase activity"/>
    <property type="evidence" value="ECO:0007669"/>
    <property type="project" value="UniProtKB-EC"/>
</dbReference>
<feature type="domain" description="Peptidase M16 middle/third" evidence="14">
    <location>
        <begin position="859"/>
        <end position="1142"/>
    </location>
</feature>
<evidence type="ECO:0000256" key="3">
    <source>
        <dbReference type="ARBA" id="ARBA00022723"/>
    </source>
</evidence>
<dbReference type="Pfam" id="PF00675">
    <property type="entry name" value="Peptidase_M16"/>
    <property type="match status" value="1"/>
</dbReference>
<dbReference type="PROSITE" id="PS00143">
    <property type="entry name" value="INSULINASE"/>
    <property type="match status" value="1"/>
</dbReference>
<keyword evidence="6" id="KW-0482">Metalloprotease</keyword>
<dbReference type="Pfam" id="PF16187">
    <property type="entry name" value="Peptidase_M16_M"/>
    <property type="match status" value="2"/>
</dbReference>
<name>A0A813UMU3_9BILA</name>
<dbReference type="InterPro" id="IPR011765">
    <property type="entry name" value="Pept_M16_N"/>
</dbReference>
<accession>A0A813UMU3</accession>
<dbReference type="GO" id="GO:0005829">
    <property type="term" value="C:cytosol"/>
    <property type="evidence" value="ECO:0007669"/>
    <property type="project" value="TreeGrafter"/>
</dbReference>
<evidence type="ECO:0000256" key="7">
    <source>
        <dbReference type="ARBA" id="ARBA00052248"/>
    </source>
</evidence>
<keyword evidence="2" id="KW-0645">Protease</keyword>
<evidence type="ECO:0000256" key="9">
    <source>
        <dbReference type="ARBA" id="ARBA00070422"/>
    </source>
</evidence>
<sequence>MPTESEKQMSSIESTIVRVVDNIKKSDSDSWNYRGLELSNEMLVVLISHPNIDKAAAALDVSIGNLADQKDIPGIAHFLEHMLFMGSSKYPGENEYSKLIEGNGGYSNAFTSGDHTNYYFDINPSLLPEALDVFAQFFISPLFSALSTDRELEAVNSEYEGYLYEDGWRFLQLEKSTSDPQHPYSGFAIGNSESLRTTPKQRGIDIRQVLLDFHKVQYSSNRMSLAVLGNQSLDELESLVMKSFNDVPNKKLKQVKYPSDPYGESKRKTICYVVPVKECRYLTINWVIPDHKDLYYCNPESYLSHLIGHEGDGSLLSYLKKLGLATGLVSGERNVAPDFSFFTVDLILTIEGLSRWEEIIYIVYQYITMLRKEGPKEWIFDERKNFNAVRFQFREKERPNYFVRNLAGRMRDYPLTECLSGDYEIREFRPDLIIEELNEYLIPSKMRVFLLSKEFTSIATETEKWFGTQYKQEYLSEELIKRCETCELIPELHLPKPNEFIPTDFQLFSKEKHSARPQLPIKIKENESCRLFYGEDTFYRLPKAYLYFELRNPLGSADPLHCNMNALYVELVVDSLTEIVYPAQLDGLQYALSAIKYGINLTVYGFNHKIKQLLETIINRMVNIKVNPQRFEIIKERIKQSLKNFRRCDPYKMADYGVGYLTAEHQWNKDELISCIDDITAHDLDSFISRMLTRFFTDSLMYGNLTKDHALEYMSLIEQKFQEKGFYQPLFPGMWFNHRELTLPEEHRHLTINWVIPDHKDLYYCNPESYLSHLIGHEGDGSLLSHLKKMGLATELVSGEKNAAPGFNFFTVDLELTIEGLSRWEEIIYIVYQYIAMLRKEGPKEWIFNECKNFNAMHFQFREKERPDDFVSNLAGRMRDYPLTECLSGDYETREFRPDLIIEELNDYLIPSKMRVFLASKEFTSIATETEKWFGTQYKQEYLPEELIKKCETCELIPELHLPKPNEFIPTDFQLFSKEKHTARPQLPIKIKENEFCRLFYGEDTFYRLPKAYLYFELRNPLGSADPLHSNMNALYVELVEDSLTEIVYPAQLGGLQYELSALNYGIQLTVHGFSHKIKQLLETIIDRMVNIKVNPQRFEIMKEKVKRSLQNFRRDVPYQMAHYGVTYLTAEHQWNKDELLSCIDGITAHDLESFITRMLTRFFTDSLMYGNLTKDHALEYMSLIEQKFQEKRFYQPLFPGMWFNQRELTLPEGCNYAYTMLNDAHKLHAIEIYLQCFPQTLENNALIELFCHFVDEPCFDQLRTKEQLGYVVSSGARRSRGVQGFRVIVQSARKLDHVNQRIELFIDSIRDYISNMSDEIFKKQREGYMVKKVEIPKKMHSQGNKFWNEITNHQFCFDRPQLEVEIIKSLELKDLVQFYDHYISLNSMHRRKISVHVNPSAIALQGANDKKPIADEENELPSPTNEDNAETIIEPAVEPIVKLTEQPLIIDPITDKDSKDKVIPEKQINLPEAEWIDNVHVWKSKMPCYPLAQSYEKIDIPVLCKL</sequence>